<feature type="transmembrane region" description="Helical" evidence="1">
    <location>
        <begin position="30"/>
        <end position="48"/>
    </location>
</feature>
<keyword evidence="1" id="KW-0812">Transmembrane</keyword>
<gene>
    <name evidence="2" type="ORF">COW82_00870</name>
</gene>
<name>A0A2H0DY85_9BACT</name>
<dbReference type="Proteomes" id="UP000231276">
    <property type="component" value="Unassembled WGS sequence"/>
</dbReference>
<keyword evidence="1" id="KW-0472">Membrane</keyword>
<comment type="caution">
    <text evidence="2">The sequence shown here is derived from an EMBL/GenBank/DDBJ whole genome shotgun (WGS) entry which is preliminary data.</text>
</comment>
<sequence length="74" mass="8375">MMTLALALVAAAWLIQLLHVWAGHRNLHAYFILVYALGTALLIVEVFPLGLTSDAWFYIASFVFALLVFLKIRR</sequence>
<accession>A0A2H0DY85</accession>
<dbReference type="EMBL" id="PCTS01000011">
    <property type="protein sequence ID" value="PIP86669.1"/>
    <property type="molecule type" value="Genomic_DNA"/>
</dbReference>
<reference evidence="2 3" key="1">
    <citation type="submission" date="2017-09" db="EMBL/GenBank/DDBJ databases">
        <title>Depth-based differentiation of microbial function through sediment-hosted aquifers and enrichment of novel symbionts in the deep terrestrial subsurface.</title>
        <authorList>
            <person name="Probst A.J."/>
            <person name="Ladd B."/>
            <person name="Jarett J.K."/>
            <person name="Geller-Mcgrath D.E."/>
            <person name="Sieber C.M."/>
            <person name="Emerson J.B."/>
            <person name="Anantharaman K."/>
            <person name="Thomas B.C."/>
            <person name="Malmstrom R."/>
            <person name="Stieglmeier M."/>
            <person name="Klingl A."/>
            <person name="Woyke T."/>
            <person name="Ryan C.M."/>
            <person name="Banfield J.F."/>
        </authorList>
    </citation>
    <scope>NUCLEOTIDE SEQUENCE [LARGE SCALE GENOMIC DNA]</scope>
    <source>
        <strain evidence="2">CG22_combo_CG10-13_8_21_14_all_43_18</strain>
    </source>
</reference>
<protein>
    <submittedName>
        <fullName evidence="2">Uncharacterized protein</fullName>
    </submittedName>
</protein>
<organism evidence="2 3">
    <name type="scientific">Candidatus Campbellbacteria bacterium CG22_combo_CG10-13_8_21_14_all_43_18</name>
    <dbReference type="NCBI Taxonomy" id="1974530"/>
    <lineage>
        <taxon>Bacteria</taxon>
        <taxon>Candidatus Campbelliibacteriota</taxon>
    </lineage>
</organism>
<keyword evidence="1" id="KW-1133">Transmembrane helix</keyword>
<proteinExistence type="predicted"/>
<evidence type="ECO:0000313" key="2">
    <source>
        <dbReference type="EMBL" id="PIP86669.1"/>
    </source>
</evidence>
<dbReference type="AlphaFoldDB" id="A0A2H0DY85"/>
<feature type="transmembrane region" description="Helical" evidence="1">
    <location>
        <begin position="55"/>
        <end position="72"/>
    </location>
</feature>
<evidence type="ECO:0000313" key="3">
    <source>
        <dbReference type="Proteomes" id="UP000231276"/>
    </source>
</evidence>
<evidence type="ECO:0000256" key="1">
    <source>
        <dbReference type="SAM" id="Phobius"/>
    </source>
</evidence>